<dbReference type="SUPFAM" id="SSF47413">
    <property type="entry name" value="lambda repressor-like DNA-binding domains"/>
    <property type="match status" value="1"/>
</dbReference>
<feature type="region of interest" description="Disordered" evidence="1">
    <location>
        <begin position="1"/>
        <end position="25"/>
    </location>
</feature>
<gene>
    <name evidence="3" type="ORF">RM530_14490</name>
</gene>
<evidence type="ECO:0000256" key="1">
    <source>
        <dbReference type="SAM" id="MobiDB-lite"/>
    </source>
</evidence>
<evidence type="ECO:0000313" key="3">
    <source>
        <dbReference type="EMBL" id="MDT0498556.1"/>
    </source>
</evidence>
<protein>
    <submittedName>
        <fullName evidence="3">Helix-turn-helix transcriptional regulator</fullName>
    </submittedName>
</protein>
<dbReference type="Proteomes" id="UP001254608">
    <property type="component" value="Unassembled WGS sequence"/>
</dbReference>
<comment type="caution">
    <text evidence="3">The sequence shown here is derived from an EMBL/GenBank/DDBJ whole genome shotgun (WGS) entry which is preliminary data.</text>
</comment>
<sequence length="112" mass="12242">MPQKITRSRAEKSATKRRKDKPPELRLIGQRLREVRFAQGFSSQDAFAYSCGIDRAYYSALERGERDVGILKLIQIARGLGVEVGALIPSIEALSAPDAGADKPEAGKSAIR</sequence>
<name>A0ABU2WMK7_9GAMM</name>
<evidence type="ECO:0000259" key="2">
    <source>
        <dbReference type="PROSITE" id="PS50943"/>
    </source>
</evidence>
<dbReference type="EMBL" id="JAVRIC010000023">
    <property type="protein sequence ID" value="MDT0498556.1"/>
    <property type="molecule type" value="Genomic_DNA"/>
</dbReference>
<evidence type="ECO:0000313" key="4">
    <source>
        <dbReference type="Proteomes" id="UP001254608"/>
    </source>
</evidence>
<dbReference type="InterPro" id="IPR010982">
    <property type="entry name" value="Lambda_DNA-bd_dom_sf"/>
</dbReference>
<proteinExistence type="predicted"/>
<dbReference type="Gene3D" id="1.10.260.40">
    <property type="entry name" value="lambda repressor-like DNA-binding domains"/>
    <property type="match status" value="1"/>
</dbReference>
<dbReference type="PROSITE" id="PS50943">
    <property type="entry name" value="HTH_CROC1"/>
    <property type="match status" value="1"/>
</dbReference>
<dbReference type="CDD" id="cd00093">
    <property type="entry name" value="HTH_XRE"/>
    <property type="match status" value="1"/>
</dbReference>
<accession>A0ABU2WMK7</accession>
<reference evidence="3 4" key="1">
    <citation type="submission" date="2023-09" db="EMBL/GenBank/DDBJ databases">
        <authorList>
            <person name="Rey-Velasco X."/>
        </authorList>
    </citation>
    <scope>NUCLEOTIDE SEQUENCE [LARGE SCALE GENOMIC DNA]</scope>
    <source>
        <strain evidence="3 4">W345</strain>
    </source>
</reference>
<dbReference type="InterPro" id="IPR001387">
    <property type="entry name" value="Cro/C1-type_HTH"/>
</dbReference>
<dbReference type="SMART" id="SM00530">
    <property type="entry name" value="HTH_XRE"/>
    <property type="match status" value="1"/>
</dbReference>
<organism evidence="3 4">
    <name type="scientific">Banduia mediterranea</name>
    <dbReference type="NCBI Taxonomy" id="3075609"/>
    <lineage>
        <taxon>Bacteria</taxon>
        <taxon>Pseudomonadati</taxon>
        <taxon>Pseudomonadota</taxon>
        <taxon>Gammaproteobacteria</taxon>
        <taxon>Nevskiales</taxon>
        <taxon>Algiphilaceae</taxon>
        <taxon>Banduia</taxon>
    </lineage>
</organism>
<keyword evidence="4" id="KW-1185">Reference proteome</keyword>
<feature type="domain" description="HTH cro/C1-type" evidence="2">
    <location>
        <begin position="43"/>
        <end position="87"/>
    </location>
</feature>
<dbReference type="Pfam" id="PF01381">
    <property type="entry name" value="HTH_3"/>
    <property type="match status" value="1"/>
</dbReference>
<dbReference type="RefSeq" id="WP_311365966.1">
    <property type="nucleotide sequence ID" value="NZ_JAVRIC010000023.1"/>
</dbReference>